<evidence type="ECO:0000256" key="7">
    <source>
        <dbReference type="SAM" id="Phobius"/>
    </source>
</evidence>
<dbReference type="InterPro" id="IPR003838">
    <property type="entry name" value="ABC3_permease_C"/>
</dbReference>
<dbReference type="PANTHER" id="PTHR30572:SF4">
    <property type="entry name" value="ABC TRANSPORTER PERMEASE YTRF"/>
    <property type="match status" value="1"/>
</dbReference>
<keyword evidence="2" id="KW-1003">Cell membrane</keyword>
<dbReference type="InterPro" id="IPR050250">
    <property type="entry name" value="Macrolide_Exporter_MacB"/>
</dbReference>
<feature type="domain" description="ABC3 transporter permease C-terminal" evidence="8">
    <location>
        <begin position="314"/>
        <end position="422"/>
    </location>
</feature>
<keyword evidence="4 7" id="KW-1133">Transmembrane helix</keyword>
<evidence type="ECO:0000313" key="9">
    <source>
        <dbReference type="EMBL" id="NGN68021.1"/>
    </source>
</evidence>
<name>A0A6G4UA05_9ACTN</name>
<keyword evidence="10" id="KW-1185">Reference proteome</keyword>
<dbReference type="GO" id="GO:0005886">
    <property type="term" value="C:plasma membrane"/>
    <property type="evidence" value="ECO:0007669"/>
    <property type="project" value="UniProtKB-SubCell"/>
</dbReference>
<feature type="transmembrane region" description="Helical" evidence="7">
    <location>
        <begin position="1083"/>
        <end position="1103"/>
    </location>
</feature>
<dbReference type="AlphaFoldDB" id="A0A6G4UA05"/>
<feature type="transmembrane region" description="Helical" evidence="7">
    <location>
        <begin position="546"/>
        <end position="566"/>
    </location>
</feature>
<evidence type="ECO:0000256" key="3">
    <source>
        <dbReference type="ARBA" id="ARBA00022692"/>
    </source>
</evidence>
<feature type="transmembrane region" description="Helical" evidence="7">
    <location>
        <begin position="982"/>
        <end position="1007"/>
    </location>
</feature>
<gene>
    <name evidence="9" type="ORF">G5C51_29490</name>
</gene>
<feature type="transmembrane region" description="Helical" evidence="7">
    <location>
        <begin position="485"/>
        <end position="509"/>
    </location>
</feature>
<evidence type="ECO:0000256" key="6">
    <source>
        <dbReference type="ARBA" id="ARBA00038076"/>
    </source>
</evidence>
<evidence type="ECO:0000259" key="8">
    <source>
        <dbReference type="Pfam" id="PF02687"/>
    </source>
</evidence>
<feature type="transmembrane region" description="Helical" evidence="7">
    <location>
        <begin position="407"/>
        <end position="427"/>
    </location>
</feature>
<dbReference type="Pfam" id="PF02687">
    <property type="entry name" value="FtsX"/>
    <property type="match status" value="2"/>
</dbReference>
<evidence type="ECO:0000313" key="10">
    <source>
        <dbReference type="Proteomes" id="UP000481583"/>
    </source>
</evidence>
<sequence>MAGLLLHRIRAHRLLLVTALLSVLLTTAVLATLTAFTATVGDAGLRQSLTHSHAARTALAMKADVSAAEQPEATAAVRAAARRAYDGLPTRVRTLSRSGSYALPAAVRPDAARKQDEPDLTHLAALDRSRVELVAGRWPGAAGKNTGGKDTAGKNTGSVPVALPEVAAAALRLEPGDALKLTSRLSGKPPLTVRLTGIYRPADRADAYWQIDELRGRGTQTISFTSYGPLLTDPGSFRSGRVPQESAAWIATGDFTAVTGADTGRLSAAMTAAVKDIPKLDALGGHGVTAKSSLPAVLADADRALLVNRSSILIVALQLVLLAGYALLLVARLLAAAREGETDLLRARGGSRWRLTGLAAGEAALLALPAAVAAPLLAGPVTGMLSEYGALGRLGLRLDTQITGTTWLVGTAAALGCTLAVITPTVARTGREQSVVRRLPAVPGVVKAGADVGLLVIAAVAYWQLDRQTSGGAGVLSSDTSGTFGVDPVLVAAPALALLAGTVVTLRLLPPVARLAERRAAAGRGLPAALAGWQLSRRPMRGAGPVLLLVLAVAMGMLAIGQGATWERSQADQADFRAGTDVRVSGMQLPAAGQGGALAELKGVREAAPAARLEMALSDRNATVLALDTARAGDGLRLRGDLADRPEDELLRELAPGRTPVGGAELPGRPEKVRLKMRLDGDGARRAAQVRASFEDATGLELTVNLGEVATDGRRRTLTADLAAAVGAPTGRAILPLRLTGLRVSMEMPKESERHRLTLDEVRTTGGGSAGAAVRLPDAGQWRGRAAVPLPPPDALMKNPRAGQPGGGGRGPLTIGYATGAHLGGESFGATPVLEAGFGVPRTKPPLLRAAATDRFLDAAGAKPGSVVRVPVGDGTVKVKIVETLRALPTTGPGGDAGADGTDGADGGALLIDFRALNASLAARGLPGQDPNEWWLTARSGQAAAVAAELRDRPDVDPDLVIERGAVVRELRDDPIGAGRQLALAAVAVVAAVLAALGFAVSVAGSLGERAGELAILRALGAPRRQLARMIAAEQGALLVLALAAGVALGAVLTRSVVPLISLTAQAAKPVPATLVQLPAGQVALLLAGVMAVPLLIVATLALRRGDPTAELRAGGE</sequence>
<keyword evidence="3 7" id="KW-0812">Transmembrane</keyword>
<feature type="transmembrane region" description="Helical" evidence="7">
    <location>
        <begin position="355"/>
        <end position="378"/>
    </location>
</feature>
<dbReference type="Proteomes" id="UP000481583">
    <property type="component" value="Unassembled WGS sequence"/>
</dbReference>
<dbReference type="GO" id="GO:0022857">
    <property type="term" value="F:transmembrane transporter activity"/>
    <property type="evidence" value="ECO:0007669"/>
    <property type="project" value="TreeGrafter"/>
</dbReference>
<reference evidence="9 10" key="1">
    <citation type="submission" date="2020-02" db="EMBL/GenBank/DDBJ databases">
        <title>Whole-genome analyses of novel actinobacteria.</title>
        <authorList>
            <person name="Sahin N."/>
        </authorList>
    </citation>
    <scope>NUCLEOTIDE SEQUENCE [LARGE SCALE GENOMIC DNA]</scope>
    <source>
        <strain evidence="9 10">A7024</strain>
    </source>
</reference>
<evidence type="ECO:0000256" key="4">
    <source>
        <dbReference type="ARBA" id="ARBA00022989"/>
    </source>
</evidence>
<feature type="transmembrane region" description="Helical" evidence="7">
    <location>
        <begin position="1027"/>
        <end position="1053"/>
    </location>
</feature>
<keyword evidence="5 7" id="KW-0472">Membrane</keyword>
<feature type="transmembrane region" description="Helical" evidence="7">
    <location>
        <begin position="312"/>
        <end position="334"/>
    </location>
</feature>
<feature type="domain" description="ABC3 transporter permease C-terminal" evidence="8">
    <location>
        <begin position="986"/>
        <end position="1103"/>
    </location>
</feature>
<proteinExistence type="inferred from homology"/>
<comment type="caution">
    <text evidence="9">The sequence shown here is derived from an EMBL/GenBank/DDBJ whole genome shotgun (WGS) entry which is preliminary data.</text>
</comment>
<comment type="subcellular location">
    <subcellularLocation>
        <location evidence="1">Cell membrane</location>
        <topology evidence="1">Multi-pass membrane protein</topology>
    </subcellularLocation>
</comment>
<evidence type="ECO:0000256" key="1">
    <source>
        <dbReference type="ARBA" id="ARBA00004651"/>
    </source>
</evidence>
<dbReference type="EMBL" id="JAAKZV010000177">
    <property type="protein sequence ID" value="NGN68021.1"/>
    <property type="molecule type" value="Genomic_DNA"/>
</dbReference>
<organism evidence="9 10">
    <name type="scientific">Streptomyces coryli</name>
    <dbReference type="NCBI Taxonomy" id="1128680"/>
    <lineage>
        <taxon>Bacteria</taxon>
        <taxon>Bacillati</taxon>
        <taxon>Actinomycetota</taxon>
        <taxon>Actinomycetes</taxon>
        <taxon>Kitasatosporales</taxon>
        <taxon>Streptomycetaceae</taxon>
        <taxon>Streptomyces</taxon>
    </lineage>
</organism>
<protein>
    <submittedName>
        <fullName evidence="9">FtsX-like permease family protein</fullName>
    </submittedName>
</protein>
<evidence type="ECO:0000256" key="2">
    <source>
        <dbReference type="ARBA" id="ARBA00022475"/>
    </source>
</evidence>
<comment type="similarity">
    <text evidence="6">Belongs to the ABC-4 integral membrane protein family.</text>
</comment>
<dbReference type="PANTHER" id="PTHR30572">
    <property type="entry name" value="MEMBRANE COMPONENT OF TRANSPORTER-RELATED"/>
    <property type="match status" value="1"/>
</dbReference>
<accession>A0A6G4UA05</accession>
<dbReference type="RefSeq" id="WP_165241578.1">
    <property type="nucleotide sequence ID" value="NZ_JAAKZV010000177.1"/>
</dbReference>
<evidence type="ECO:0000256" key="5">
    <source>
        <dbReference type="ARBA" id="ARBA00023136"/>
    </source>
</evidence>
<feature type="transmembrane region" description="Helical" evidence="7">
    <location>
        <begin position="448"/>
        <end position="465"/>
    </location>
</feature>